<evidence type="ECO:0000313" key="4">
    <source>
        <dbReference type="EMBL" id="SIS79603.1"/>
    </source>
</evidence>
<dbReference type="Proteomes" id="UP000186246">
    <property type="component" value="Unassembled WGS sequence"/>
</dbReference>
<gene>
    <name evidence="3" type="ORF">B0A70_07105</name>
    <name evidence="4" type="ORF">SAMN05421796_103260</name>
</gene>
<evidence type="ECO:0000313" key="5">
    <source>
        <dbReference type="Proteomes" id="UP000186246"/>
    </source>
</evidence>
<dbReference type="EMBL" id="MUGO01000009">
    <property type="protein sequence ID" value="PQA94867.1"/>
    <property type="molecule type" value="Genomic_DNA"/>
</dbReference>
<dbReference type="Proteomes" id="UP000238314">
    <property type="component" value="Unassembled WGS sequence"/>
</dbReference>
<feature type="signal peptide" evidence="1">
    <location>
        <begin position="1"/>
        <end position="19"/>
    </location>
</feature>
<dbReference type="Pfam" id="PF11827">
    <property type="entry name" value="DUF3347"/>
    <property type="match status" value="1"/>
</dbReference>
<organism evidence="4 5">
    <name type="scientific">Chryseobacterium piscicola</name>
    <dbReference type="NCBI Taxonomy" id="551459"/>
    <lineage>
        <taxon>Bacteria</taxon>
        <taxon>Pseudomonadati</taxon>
        <taxon>Bacteroidota</taxon>
        <taxon>Flavobacteriia</taxon>
        <taxon>Flavobacteriales</taxon>
        <taxon>Weeksellaceae</taxon>
        <taxon>Chryseobacterium group</taxon>
        <taxon>Chryseobacterium</taxon>
    </lineage>
</organism>
<reference evidence="4" key="3">
    <citation type="submission" date="2017-01" db="EMBL/GenBank/DDBJ databases">
        <authorList>
            <person name="Mah S.A."/>
            <person name="Swanson W.J."/>
            <person name="Moy G.W."/>
            <person name="Vacquier V.D."/>
        </authorList>
    </citation>
    <scope>NUCLEOTIDE SEQUENCE [LARGE SCALE GENOMIC DNA]</scope>
    <source>
        <strain evidence="4">DSM 21068</strain>
    </source>
</reference>
<dbReference type="STRING" id="551459.SAMN05421796_103260"/>
<evidence type="ECO:0000313" key="6">
    <source>
        <dbReference type="Proteomes" id="UP000238314"/>
    </source>
</evidence>
<name>A0A1N7M0L4_9FLAO</name>
<keyword evidence="1" id="KW-0732">Signal</keyword>
<dbReference type="OrthoDB" id="5513217at2"/>
<feature type="chain" id="PRO_5044563808" evidence="1">
    <location>
        <begin position="20"/>
        <end position="156"/>
    </location>
</feature>
<evidence type="ECO:0000256" key="1">
    <source>
        <dbReference type="SAM" id="SignalP"/>
    </source>
</evidence>
<dbReference type="EMBL" id="FTOJ01000003">
    <property type="protein sequence ID" value="SIS79603.1"/>
    <property type="molecule type" value="Genomic_DNA"/>
</dbReference>
<dbReference type="InterPro" id="IPR021782">
    <property type="entry name" value="DUF3347"/>
</dbReference>
<sequence>MKKKFIILVFAFCSAMFFAQSKKNAQVTNLYKNYISLKNALATDSSAKASISATDFVKTVSVINSKIIAEGNLAIMKNSAKVIANSDNIKVQRKNFENISNQMIALAKLFKLTDNSVYIQYCPMADAGWLSNESKIINPYYGSSMLSCGKVQQEIK</sequence>
<feature type="domain" description="DUF3347" evidence="2">
    <location>
        <begin position="30"/>
        <end position="114"/>
    </location>
</feature>
<protein>
    <submittedName>
        <fullName evidence="4">Membrane fusion protein, Cu(I)/Ag(I) efflux system</fullName>
    </submittedName>
</protein>
<accession>A0A1N7M0L4</accession>
<dbReference type="RefSeq" id="WP_076451304.1">
    <property type="nucleotide sequence ID" value="NZ_FTOJ01000003.1"/>
</dbReference>
<reference evidence="5" key="2">
    <citation type="submission" date="2017-01" db="EMBL/GenBank/DDBJ databases">
        <authorList>
            <person name="Varghese N."/>
            <person name="Submissions S."/>
        </authorList>
    </citation>
    <scope>NUCLEOTIDE SEQUENCE [LARGE SCALE GENOMIC DNA]</scope>
    <source>
        <strain evidence="5">DSM 21068</strain>
    </source>
</reference>
<evidence type="ECO:0000259" key="2">
    <source>
        <dbReference type="Pfam" id="PF11827"/>
    </source>
</evidence>
<reference evidence="3 6" key="1">
    <citation type="submission" date="2016-11" db="EMBL/GenBank/DDBJ databases">
        <title>Whole genomes of Flavobacteriaceae.</title>
        <authorList>
            <person name="Stine C."/>
            <person name="Li C."/>
            <person name="Tadesse D."/>
        </authorList>
    </citation>
    <scope>NUCLEOTIDE SEQUENCE [LARGE SCALE GENOMIC DNA]</scope>
    <source>
        <strain evidence="3 6">DSM 21068</strain>
    </source>
</reference>
<proteinExistence type="predicted"/>
<evidence type="ECO:0000313" key="3">
    <source>
        <dbReference type="EMBL" id="PQA94867.1"/>
    </source>
</evidence>
<dbReference type="AlphaFoldDB" id="A0A1N7M0L4"/>
<keyword evidence="6" id="KW-1185">Reference proteome</keyword>